<reference evidence="1 2" key="1">
    <citation type="submission" date="2020-04" db="EMBL/GenBank/DDBJ databases">
        <authorList>
            <person name="Alioto T."/>
            <person name="Alioto T."/>
            <person name="Gomez Garrido J."/>
        </authorList>
    </citation>
    <scope>NUCLEOTIDE SEQUENCE [LARGE SCALE GENOMIC DNA]</scope>
</reference>
<organism evidence="1 2">
    <name type="scientific">Cloeon dipterum</name>
    <dbReference type="NCBI Taxonomy" id="197152"/>
    <lineage>
        <taxon>Eukaryota</taxon>
        <taxon>Metazoa</taxon>
        <taxon>Ecdysozoa</taxon>
        <taxon>Arthropoda</taxon>
        <taxon>Hexapoda</taxon>
        <taxon>Insecta</taxon>
        <taxon>Pterygota</taxon>
        <taxon>Palaeoptera</taxon>
        <taxon>Ephemeroptera</taxon>
        <taxon>Pisciforma</taxon>
        <taxon>Baetidae</taxon>
        <taxon>Cloeon</taxon>
    </lineage>
</organism>
<evidence type="ECO:0000313" key="2">
    <source>
        <dbReference type="Proteomes" id="UP000494165"/>
    </source>
</evidence>
<dbReference type="AlphaFoldDB" id="A0A8S1D1X0"/>
<comment type="caution">
    <text evidence="1">The sequence shown here is derived from an EMBL/GenBank/DDBJ whole genome shotgun (WGS) entry which is preliminary data.</text>
</comment>
<gene>
    <name evidence="1" type="ORF">CLODIP_2_CD00424</name>
</gene>
<sequence>MLFECISDPIDLSRNITCPVLSNQNRRSILKKTRFRSRRIIQPPNIARILTQHEPNNLENLRRAHVLSIVFSDSADLERAETAQWATYFLAVTRAVMIQV</sequence>
<accession>A0A8S1D1X0</accession>
<keyword evidence="2" id="KW-1185">Reference proteome</keyword>
<evidence type="ECO:0000313" key="1">
    <source>
        <dbReference type="EMBL" id="CAB3371835.1"/>
    </source>
</evidence>
<dbReference type="EMBL" id="CADEPI010000066">
    <property type="protein sequence ID" value="CAB3371835.1"/>
    <property type="molecule type" value="Genomic_DNA"/>
</dbReference>
<protein>
    <submittedName>
        <fullName evidence="1">Uncharacterized protein</fullName>
    </submittedName>
</protein>
<proteinExistence type="predicted"/>
<dbReference type="Proteomes" id="UP000494165">
    <property type="component" value="Unassembled WGS sequence"/>
</dbReference>
<name>A0A8S1D1X0_9INSE</name>